<sequence>MGELPSGTRFLHIGPHKTGTTAIQGAFNLARPRLREHGLFYVGTGRQPVKAAQQATGRPPMFGSAHGGKDHWRNLLDEVEANDDLRPVISSEFFCEADDASARRIVDDLGGSRVHLVVTLRPLSKVLAAQWQQYVQNGSRVPYDEWLEAVFNRPAAEQPNPSFWRRHDHGDLVSRWSAIVGPENMTVIAVDDSDRGMLLRSFEEITDLPDGFLAPDDTQENRSLSYGEAELFRRFNEEFRGQDDWDRLLYGRYIRRGAVRRMKVEYRPSREESVIRTPEWAMARAAKSGSESASAISGLGLRIMGDLAVLSELPKDRVGTPPGDAAVPSEAAAHAVFGAVAAGRDSEIAAKKKAESAARKAVAAEEGAAAVAEKARKRDPERLPNVTSGRLVRELGNRGVRKLRRLRKRVSPGRRSRGSA</sequence>
<feature type="region of interest" description="Disordered" evidence="1">
    <location>
        <begin position="370"/>
        <end position="390"/>
    </location>
</feature>
<accession>A0A841E7E2</accession>
<dbReference type="AlphaFoldDB" id="A0A841E7E2"/>
<organism evidence="2 3">
    <name type="scientific">Streptomonospora salina</name>
    <dbReference type="NCBI Taxonomy" id="104205"/>
    <lineage>
        <taxon>Bacteria</taxon>
        <taxon>Bacillati</taxon>
        <taxon>Actinomycetota</taxon>
        <taxon>Actinomycetes</taxon>
        <taxon>Streptosporangiales</taxon>
        <taxon>Nocardiopsidaceae</taxon>
        <taxon>Streptomonospora</taxon>
    </lineage>
</organism>
<evidence type="ECO:0008006" key="4">
    <source>
        <dbReference type="Google" id="ProtNLM"/>
    </source>
</evidence>
<dbReference type="Proteomes" id="UP000578077">
    <property type="component" value="Unassembled WGS sequence"/>
</dbReference>
<reference evidence="2 3" key="1">
    <citation type="submission" date="2020-08" db="EMBL/GenBank/DDBJ databases">
        <title>Sequencing the genomes of 1000 actinobacteria strains.</title>
        <authorList>
            <person name="Klenk H.-P."/>
        </authorList>
    </citation>
    <scope>NUCLEOTIDE SEQUENCE [LARGE SCALE GENOMIC DNA]</scope>
    <source>
        <strain evidence="2 3">DSM 44593</strain>
    </source>
</reference>
<dbReference type="RefSeq" id="WP_345606393.1">
    <property type="nucleotide sequence ID" value="NZ_BAABKT010000003.1"/>
</dbReference>
<feature type="compositionally biased region" description="Basic and acidic residues" evidence="1">
    <location>
        <begin position="373"/>
        <end position="382"/>
    </location>
</feature>
<dbReference type="InterPro" id="IPR027417">
    <property type="entry name" value="P-loop_NTPase"/>
</dbReference>
<evidence type="ECO:0000313" key="3">
    <source>
        <dbReference type="Proteomes" id="UP000578077"/>
    </source>
</evidence>
<gene>
    <name evidence="2" type="ORF">HNR25_000809</name>
</gene>
<evidence type="ECO:0000256" key="1">
    <source>
        <dbReference type="SAM" id="MobiDB-lite"/>
    </source>
</evidence>
<protein>
    <recommendedName>
        <fullName evidence="4">Sulfotransferase domain-containing protein</fullName>
    </recommendedName>
</protein>
<comment type="caution">
    <text evidence="2">The sequence shown here is derived from an EMBL/GenBank/DDBJ whole genome shotgun (WGS) entry which is preliminary data.</text>
</comment>
<evidence type="ECO:0000313" key="2">
    <source>
        <dbReference type="EMBL" id="MBB5997058.1"/>
    </source>
</evidence>
<dbReference type="EMBL" id="JACHLY010000001">
    <property type="protein sequence ID" value="MBB5997058.1"/>
    <property type="molecule type" value="Genomic_DNA"/>
</dbReference>
<dbReference type="SUPFAM" id="SSF52540">
    <property type="entry name" value="P-loop containing nucleoside triphosphate hydrolases"/>
    <property type="match status" value="1"/>
</dbReference>
<dbReference type="Gene3D" id="3.40.50.300">
    <property type="entry name" value="P-loop containing nucleotide triphosphate hydrolases"/>
    <property type="match status" value="1"/>
</dbReference>
<keyword evidence="3" id="KW-1185">Reference proteome</keyword>
<name>A0A841E7E2_9ACTN</name>
<proteinExistence type="predicted"/>